<dbReference type="STRING" id="1156395.DBT_1783"/>
<keyword evidence="1" id="KW-0812">Transmembrane</keyword>
<comment type="caution">
    <text evidence="3">The sequence shown here is derived from an EMBL/GenBank/DDBJ whole genome shotgun (WGS) entry which is preliminary data.</text>
</comment>
<feature type="transmembrane region" description="Helical" evidence="1">
    <location>
        <begin position="141"/>
        <end position="166"/>
    </location>
</feature>
<organism evidence="3 4">
    <name type="scientific">Dissulfuribacter thermophilus</name>
    <dbReference type="NCBI Taxonomy" id="1156395"/>
    <lineage>
        <taxon>Bacteria</taxon>
        <taxon>Pseudomonadati</taxon>
        <taxon>Thermodesulfobacteriota</taxon>
        <taxon>Dissulfuribacteria</taxon>
        <taxon>Dissulfuribacterales</taxon>
        <taxon>Dissulfuribacteraceae</taxon>
        <taxon>Dissulfuribacter</taxon>
    </lineage>
</organism>
<dbReference type="Proteomes" id="UP000093080">
    <property type="component" value="Unassembled WGS sequence"/>
</dbReference>
<dbReference type="EMBL" id="MAGO01000009">
    <property type="protein sequence ID" value="OCC14723.1"/>
    <property type="molecule type" value="Genomic_DNA"/>
</dbReference>
<feature type="domain" description="DUF2062" evidence="2">
    <location>
        <begin position="22"/>
        <end position="176"/>
    </location>
</feature>
<evidence type="ECO:0000313" key="4">
    <source>
        <dbReference type="Proteomes" id="UP000093080"/>
    </source>
</evidence>
<proteinExistence type="predicted"/>
<dbReference type="PANTHER" id="PTHR40547:SF1">
    <property type="entry name" value="SLL0298 PROTEIN"/>
    <property type="match status" value="1"/>
</dbReference>
<feature type="transmembrane region" description="Helical" evidence="1">
    <location>
        <begin position="62"/>
        <end position="85"/>
    </location>
</feature>
<dbReference type="Pfam" id="PF09835">
    <property type="entry name" value="DUF2062"/>
    <property type="match status" value="1"/>
</dbReference>
<protein>
    <recommendedName>
        <fullName evidence="2">DUF2062 domain-containing protein</fullName>
    </recommendedName>
</protein>
<keyword evidence="1" id="KW-0472">Membrane</keyword>
<dbReference type="AlphaFoldDB" id="A0A1B9F4D9"/>
<evidence type="ECO:0000259" key="2">
    <source>
        <dbReference type="Pfam" id="PF09835"/>
    </source>
</evidence>
<dbReference type="PANTHER" id="PTHR40547">
    <property type="entry name" value="SLL0298 PROTEIN"/>
    <property type="match status" value="1"/>
</dbReference>
<evidence type="ECO:0000313" key="3">
    <source>
        <dbReference type="EMBL" id="OCC14723.1"/>
    </source>
</evidence>
<keyword evidence="1" id="KW-1133">Transmembrane helix</keyword>
<name>A0A1B9F4D9_9BACT</name>
<accession>A0A1B9F4D9</accession>
<dbReference type="InterPro" id="IPR018639">
    <property type="entry name" value="DUF2062"/>
</dbReference>
<reference evidence="3 4" key="1">
    <citation type="submission" date="2016-06" db="EMBL/GenBank/DDBJ databases">
        <title>Respiratory ammonification of nitrate coupled to the oxidation of elemental sulfur in deep-sea autotrophic thermophilic bacteria.</title>
        <authorList>
            <person name="Slobodkina G.B."/>
            <person name="Mardanov A.V."/>
            <person name="Ravin N.V."/>
            <person name="Frolova A.A."/>
            <person name="Viryasiv M.B."/>
            <person name="Chernyh N.A."/>
            <person name="Bonch-Osmolovskaya E.A."/>
            <person name="Slobodkin A.I."/>
        </authorList>
    </citation>
    <scope>NUCLEOTIDE SEQUENCE [LARGE SCALE GENOMIC DNA]</scope>
    <source>
        <strain evidence="3 4">S69</strain>
    </source>
</reference>
<keyword evidence="4" id="KW-1185">Reference proteome</keyword>
<sequence>MPTPVPSNNRPPRAKRGFRPVRALRYQWIKLLRLKGDPVVIARGIAVGTFVGITPTIPFHTILIIIFCGIFRANLIAAVISNWLVSNPISIPIEYYLSWKIGEFLFGSGLGSWQEIEGLLTVLRHASILEGAKLIAEKGTFFIMSMTLGGCILASPFAILAYFSYIKWYVYRQKRRYEKFLKTKAKREIP</sequence>
<gene>
    <name evidence="3" type="ORF">DBT_1783</name>
</gene>
<evidence type="ECO:0000256" key="1">
    <source>
        <dbReference type="SAM" id="Phobius"/>
    </source>
</evidence>